<feature type="transmembrane region" description="Helical" evidence="10">
    <location>
        <begin position="32"/>
        <end position="53"/>
    </location>
</feature>
<dbReference type="Proteomes" id="UP000654604">
    <property type="component" value="Unassembled WGS sequence"/>
</dbReference>
<gene>
    <name evidence="11" type="ORF">IQ215_13565</name>
</gene>
<evidence type="ECO:0000256" key="9">
    <source>
        <dbReference type="ARBA" id="ARBA00023136"/>
    </source>
</evidence>
<keyword evidence="6 10" id="KW-0812">Transmembrane</keyword>
<comment type="caution">
    <text evidence="11">The sequence shown here is derived from an EMBL/GenBank/DDBJ whole genome shotgun (WGS) entry which is preliminary data.</text>
</comment>
<keyword evidence="8" id="KW-0764">Sulfate transport</keyword>
<keyword evidence="9 10" id="KW-0472">Membrane</keyword>
<keyword evidence="4" id="KW-0997">Cell inner membrane</keyword>
<dbReference type="PANTHER" id="PTHR37468">
    <property type="entry name" value="SULFATE TRANSPORTER CYSZ"/>
    <property type="match status" value="1"/>
</dbReference>
<protein>
    <submittedName>
        <fullName evidence="11">EI24 domain-containing protein</fullName>
    </submittedName>
</protein>
<reference evidence="11 12" key="1">
    <citation type="submission" date="2020-10" db="EMBL/GenBank/DDBJ databases">
        <authorList>
            <person name="Castelo-Branco R."/>
            <person name="Eusebio N."/>
            <person name="Adriana R."/>
            <person name="Vieira A."/>
            <person name="Brugerolle De Fraissinette N."/>
            <person name="Rezende De Castro R."/>
            <person name="Schneider M.P."/>
            <person name="Vasconcelos V."/>
            <person name="Leao P.N."/>
        </authorList>
    </citation>
    <scope>NUCLEOTIDE SEQUENCE [LARGE SCALE GENOMIC DNA]</scope>
    <source>
        <strain evidence="11 12">LEGE 03274</strain>
    </source>
</reference>
<evidence type="ECO:0000256" key="8">
    <source>
        <dbReference type="ARBA" id="ARBA00023032"/>
    </source>
</evidence>
<keyword evidence="3" id="KW-1003">Cell membrane</keyword>
<proteinExistence type="predicted"/>
<dbReference type="InterPro" id="IPR050480">
    <property type="entry name" value="CysZ-like"/>
</dbReference>
<keyword evidence="5" id="KW-0028">Amino-acid biosynthesis</keyword>
<evidence type="ECO:0000313" key="12">
    <source>
        <dbReference type="Proteomes" id="UP000654604"/>
    </source>
</evidence>
<feature type="transmembrane region" description="Helical" evidence="10">
    <location>
        <begin position="85"/>
        <end position="114"/>
    </location>
</feature>
<evidence type="ECO:0000256" key="3">
    <source>
        <dbReference type="ARBA" id="ARBA00022475"/>
    </source>
</evidence>
<name>A0ABR9V780_9CHRO</name>
<feature type="transmembrane region" description="Helical" evidence="10">
    <location>
        <begin position="162"/>
        <end position="178"/>
    </location>
</feature>
<feature type="transmembrane region" description="Helical" evidence="10">
    <location>
        <begin position="247"/>
        <end position="265"/>
    </location>
</feature>
<organism evidence="11 12">
    <name type="scientific">Cyanobacterium stanieri LEGE 03274</name>
    <dbReference type="NCBI Taxonomy" id="1828756"/>
    <lineage>
        <taxon>Bacteria</taxon>
        <taxon>Bacillati</taxon>
        <taxon>Cyanobacteriota</taxon>
        <taxon>Cyanophyceae</taxon>
        <taxon>Oscillatoriophycideae</taxon>
        <taxon>Chroococcales</taxon>
        <taxon>Geminocystaceae</taxon>
        <taxon>Cyanobacterium</taxon>
    </lineage>
</organism>
<sequence length="271" mass="30523">MFRNIFTGFGFINGLLYPINALQLIIKHKSLWQYLVIPIIINIVIGVGVYLLLLQPSLLFFDILEGDLRAIATDYLNQLPDTFAFLLPITSILTGIIRIVLTTVLFIIIGFIIVQFGSILGSPWYGKLSEEIEIIKLGNLELVEMNIFQDILRALLFELKKLLLIALVAIPLFFLNFIPAFGNLISGIGGLTLTILIICLDFFDAPLERRRLKFRHKIQFVFARFPNSAGFGLISLGLISIPLLNLIVVPLCVSGGTLLFCDYRLRQRQRG</sequence>
<evidence type="ECO:0000256" key="2">
    <source>
        <dbReference type="ARBA" id="ARBA00022448"/>
    </source>
</evidence>
<evidence type="ECO:0000256" key="5">
    <source>
        <dbReference type="ARBA" id="ARBA00022605"/>
    </source>
</evidence>
<evidence type="ECO:0000256" key="6">
    <source>
        <dbReference type="ARBA" id="ARBA00022692"/>
    </source>
</evidence>
<keyword evidence="2" id="KW-0813">Transport</keyword>
<dbReference type="RefSeq" id="WP_193801948.1">
    <property type="nucleotide sequence ID" value="NZ_JADEWC010000043.1"/>
</dbReference>
<dbReference type="InterPro" id="IPR059112">
    <property type="entry name" value="CysZ/EI24"/>
</dbReference>
<evidence type="ECO:0000256" key="4">
    <source>
        <dbReference type="ARBA" id="ARBA00022519"/>
    </source>
</evidence>
<feature type="transmembrane region" description="Helical" evidence="10">
    <location>
        <begin position="184"/>
        <end position="203"/>
    </location>
</feature>
<dbReference type="PANTHER" id="PTHR37468:SF1">
    <property type="entry name" value="SULFATE TRANSPORTER CYSZ"/>
    <property type="match status" value="1"/>
</dbReference>
<evidence type="ECO:0000256" key="1">
    <source>
        <dbReference type="ARBA" id="ARBA00004141"/>
    </source>
</evidence>
<evidence type="ECO:0000256" key="10">
    <source>
        <dbReference type="SAM" id="Phobius"/>
    </source>
</evidence>
<keyword evidence="7 10" id="KW-1133">Transmembrane helix</keyword>
<evidence type="ECO:0000256" key="7">
    <source>
        <dbReference type="ARBA" id="ARBA00022989"/>
    </source>
</evidence>
<comment type="subcellular location">
    <subcellularLocation>
        <location evidence="1">Membrane</location>
        <topology evidence="1">Multi-pass membrane protein</topology>
    </subcellularLocation>
</comment>
<keyword evidence="12" id="KW-1185">Reference proteome</keyword>
<evidence type="ECO:0000313" key="11">
    <source>
        <dbReference type="EMBL" id="MBE9223727.1"/>
    </source>
</evidence>
<feature type="transmembrane region" description="Helical" evidence="10">
    <location>
        <begin position="6"/>
        <end position="25"/>
    </location>
</feature>
<accession>A0ABR9V780</accession>
<dbReference type="EMBL" id="JADEWC010000043">
    <property type="protein sequence ID" value="MBE9223727.1"/>
    <property type="molecule type" value="Genomic_DNA"/>
</dbReference>
<dbReference type="Pfam" id="PF07264">
    <property type="entry name" value="EI24"/>
    <property type="match status" value="1"/>
</dbReference>
<feature type="transmembrane region" description="Helical" evidence="10">
    <location>
        <begin position="224"/>
        <end position="241"/>
    </location>
</feature>